<protein>
    <submittedName>
        <fullName evidence="1">Flagellar hook-length control protein</fullName>
    </submittedName>
</protein>
<dbReference type="RefSeq" id="WP_067631516.1">
    <property type="nucleotide sequence ID" value="NZ_CP013213.1"/>
</dbReference>
<dbReference type="STRING" id="1514105.AOC36_03555"/>
<accession>A0A0X8GZ36</accession>
<name>A0A0X8GZ36_9FIRM</name>
<keyword evidence="1" id="KW-0282">Flagellum</keyword>
<evidence type="ECO:0000313" key="2">
    <source>
        <dbReference type="Proteomes" id="UP000063781"/>
    </source>
</evidence>
<keyword evidence="1" id="KW-0969">Cilium</keyword>
<dbReference type="KEGG" id="erl:AOC36_03555"/>
<proteinExistence type="predicted"/>
<reference evidence="1 2" key="1">
    <citation type="submission" date="2015-10" db="EMBL/GenBank/DDBJ databases">
        <title>Erysipelothrix larvae sp. LV19 isolated from the larval gut of the rhinoceros beetle, Trypoxylus dichotomus.</title>
        <authorList>
            <person name="Lim S."/>
            <person name="Kim B.-C."/>
        </authorList>
    </citation>
    <scope>NUCLEOTIDE SEQUENCE [LARGE SCALE GENOMIC DNA]</scope>
    <source>
        <strain evidence="1 2">LV19</strain>
    </source>
</reference>
<sequence>MSNKIMYANTPSFTGRHVPIEEIAKATSRSRAFLREGLKQGFLKFGYACKKNDSQVFSFYCPDKLVWEELGYFNDKPEGGNKL</sequence>
<dbReference type="AlphaFoldDB" id="A0A0X8GZ36"/>
<keyword evidence="1" id="KW-0966">Cell projection</keyword>
<organism evidence="1 2">
    <name type="scientific">Erysipelothrix larvae</name>
    <dbReference type="NCBI Taxonomy" id="1514105"/>
    <lineage>
        <taxon>Bacteria</taxon>
        <taxon>Bacillati</taxon>
        <taxon>Bacillota</taxon>
        <taxon>Erysipelotrichia</taxon>
        <taxon>Erysipelotrichales</taxon>
        <taxon>Erysipelotrichaceae</taxon>
        <taxon>Erysipelothrix</taxon>
    </lineage>
</organism>
<dbReference type="Proteomes" id="UP000063781">
    <property type="component" value="Chromosome"/>
</dbReference>
<keyword evidence="2" id="KW-1185">Reference proteome</keyword>
<dbReference type="EMBL" id="CP013213">
    <property type="protein sequence ID" value="AMC93085.1"/>
    <property type="molecule type" value="Genomic_DNA"/>
</dbReference>
<gene>
    <name evidence="1" type="ORF">AOC36_03555</name>
</gene>
<dbReference type="OrthoDB" id="2063024at2"/>
<evidence type="ECO:0000313" key="1">
    <source>
        <dbReference type="EMBL" id="AMC93085.1"/>
    </source>
</evidence>